<accession>A0AAE3A554</accession>
<organism evidence="5 6">
    <name type="scientific">Hominiventricola filiformis</name>
    <dbReference type="NCBI Taxonomy" id="2885352"/>
    <lineage>
        <taxon>Bacteria</taxon>
        <taxon>Bacillati</taxon>
        <taxon>Bacillota</taxon>
        <taxon>Clostridia</taxon>
        <taxon>Lachnospirales</taxon>
        <taxon>Lachnospiraceae</taxon>
        <taxon>Hominiventricola</taxon>
    </lineage>
</organism>
<feature type="compositionally biased region" description="Low complexity" evidence="1">
    <location>
        <begin position="254"/>
        <end position="264"/>
    </location>
</feature>
<feature type="chain" id="PRO_5042169479" evidence="3">
    <location>
        <begin position="29"/>
        <end position="273"/>
    </location>
</feature>
<feature type="domain" description="TPM" evidence="4">
    <location>
        <begin position="40"/>
        <end position="161"/>
    </location>
</feature>
<keyword evidence="3" id="KW-0732">Signal</keyword>
<dbReference type="RefSeq" id="WP_308459335.1">
    <property type="nucleotide sequence ID" value="NZ_JAJEPS010000007.1"/>
</dbReference>
<feature type="signal peptide" evidence="3">
    <location>
        <begin position="1"/>
        <end position="28"/>
    </location>
</feature>
<dbReference type="Proteomes" id="UP001198220">
    <property type="component" value="Unassembled WGS sequence"/>
</dbReference>
<dbReference type="Pfam" id="PF04536">
    <property type="entry name" value="TPM_phosphatase"/>
    <property type="match status" value="1"/>
</dbReference>
<dbReference type="PANTHER" id="PTHR30373:SF2">
    <property type="entry name" value="UPF0603 PROTEIN YGCG"/>
    <property type="match status" value="1"/>
</dbReference>
<dbReference type="AlphaFoldDB" id="A0AAE3A554"/>
<reference evidence="5 6" key="1">
    <citation type="submission" date="2021-10" db="EMBL/GenBank/DDBJ databases">
        <title>Anaerobic single-cell dispensing facilitates the cultivation of human gut bacteria.</title>
        <authorList>
            <person name="Afrizal A."/>
        </authorList>
    </citation>
    <scope>NUCLEOTIDE SEQUENCE [LARGE SCALE GENOMIC DNA]</scope>
    <source>
        <strain evidence="5 6">CLA-AA-H276</strain>
    </source>
</reference>
<dbReference type="EMBL" id="JAJEPS010000007">
    <property type="protein sequence ID" value="MCC2126211.1"/>
    <property type="molecule type" value="Genomic_DNA"/>
</dbReference>
<comment type="caution">
    <text evidence="5">The sequence shown here is derived from an EMBL/GenBank/DDBJ whole genome shotgun (WGS) entry which is preliminary data.</text>
</comment>
<keyword evidence="2" id="KW-0472">Membrane</keyword>
<keyword evidence="6" id="KW-1185">Reference proteome</keyword>
<evidence type="ECO:0000256" key="1">
    <source>
        <dbReference type="SAM" id="MobiDB-lite"/>
    </source>
</evidence>
<evidence type="ECO:0000256" key="3">
    <source>
        <dbReference type="SAM" id="SignalP"/>
    </source>
</evidence>
<dbReference type="PANTHER" id="PTHR30373">
    <property type="entry name" value="UPF0603 PROTEIN YGCG"/>
    <property type="match status" value="1"/>
</dbReference>
<dbReference type="InterPro" id="IPR007621">
    <property type="entry name" value="TPM_dom"/>
</dbReference>
<name>A0AAE3A554_9FIRM</name>
<feature type="transmembrane region" description="Helical" evidence="2">
    <location>
        <begin position="186"/>
        <end position="206"/>
    </location>
</feature>
<keyword evidence="2" id="KW-0812">Transmembrane</keyword>
<evidence type="ECO:0000313" key="5">
    <source>
        <dbReference type="EMBL" id="MCC2126211.1"/>
    </source>
</evidence>
<evidence type="ECO:0000313" key="6">
    <source>
        <dbReference type="Proteomes" id="UP001198220"/>
    </source>
</evidence>
<feature type="region of interest" description="Disordered" evidence="1">
    <location>
        <begin position="247"/>
        <end position="273"/>
    </location>
</feature>
<proteinExistence type="predicted"/>
<evidence type="ECO:0000259" key="4">
    <source>
        <dbReference type="Pfam" id="PF04536"/>
    </source>
</evidence>
<sequence length="273" mass="29866">MKRMLKQLACMTAAVLLAVSSFPAAAMASEGFTGEYERLIDMADLLTYEEESELLETLNEISERQKMDIVVITSEDMDGYTDIQEYADDLYDYCDYGYGANRDGLLLLISMEERDWYISTCGYGITAFTDAGISYLGSAMKEDLSSGNYASAFDTYAAECDQLITQAREGHPFSKKDLPHAPLSPLVLPICIVIGLVGAFLIVGSMKAQLKTVRKQTAAANYVRKGSMQLATQQDLFLYSKVDRVKKPEKDSSESSTHTSSSGTTHGGGGGNF</sequence>
<gene>
    <name evidence="5" type="ORF">LKD36_08460</name>
</gene>
<evidence type="ECO:0000256" key="2">
    <source>
        <dbReference type="SAM" id="Phobius"/>
    </source>
</evidence>
<dbReference type="Gene3D" id="3.10.310.50">
    <property type="match status" value="1"/>
</dbReference>
<keyword evidence="2" id="KW-1133">Transmembrane helix</keyword>
<protein>
    <submittedName>
        <fullName evidence="5">TPM domain-containing protein</fullName>
    </submittedName>
</protein>